<protein>
    <submittedName>
        <fullName evidence="1">Uncharacterized protein</fullName>
    </submittedName>
</protein>
<proteinExistence type="predicted"/>
<organism evidence="1 2">
    <name type="scientific">Gossypium tomentosum</name>
    <name type="common">Hawaiian cotton</name>
    <name type="synonym">Gossypium sandvicense</name>
    <dbReference type="NCBI Taxonomy" id="34277"/>
    <lineage>
        <taxon>Eukaryota</taxon>
        <taxon>Viridiplantae</taxon>
        <taxon>Streptophyta</taxon>
        <taxon>Embryophyta</taxon>
        <taxon>Tracheophyta</taxon>
        <taxon>Spermatophyta</taxon>
        <taxon>Magnoliopsida</taxon>
        <taxon>eudicotyledons</taxon>
        <taxon>Gunneridae</taxon>
        <taxon>Pentapetalae</taxon>
        <taxon>rosids</taxon>
        <taxon>malvids</taxon>
        <taxon>Malvales</taxon>
        <taxon>Malvaceae</taxon>
        <taxon>Malvoideae</taxon>
        <taxon>Gossypium</taxon>
    </lineage>
</organism>
<reference evidence="1 2" key="1">
    <citation type="submission" date="2019-07" db="EMBL/GenBank/DDBJ databases">
        <title>WGS assembly of Gossypium tomentosum.</title>
        <authorList>
            <person name="Chen Z.J."/>
            <person name="Sreedasyam A."/>
            <person name="Ando A."/>
            <person name="Song Q."/>
            <person name="De L."/>
            <person name="Hulse-Kemp A."/>
            <person name="Ding M."/>
            <person name="Ye W."/>
            <person name="Kirkbride R."/>
            <person name="Jenkins J."/>
            <person name="Plott C."/>
            <person name="Lovell J."/>
            <person name="Lin Y.-M."/>
            <person name="Vaughn R."/>
            <person name="Liu B."/>
            <person name="Li W."/>
            <person name="Simpson S."/>
            <person name="Scheffler B."/>
            <person name="Saski C."/>
            <person name="Grover C."/>
            <person name="Hu G."/>
            <person name="Conover J."/>
            <person name="Carlson J."/>
            <person name="Shu S."/>
            <person name="Boston L."/>
            <person name="Williams M."/>
            <person name="Peterson D."/>
            <person name="Mcgee K."/>
            <person name="Jones D."/>
            <person name="Wendel J."/>
            <person name="Stelly D."/>
            <person name="Grimwood J."/>
            <person name="Schmutz J."/>
        </authorList>
    </citation>
    <scope>NUCLEOTIDE SEQUENCE [LARGE SCALE GENOMIC DNA]</scope>
    <source>
        <strain evidence="1">7179.01</strain>
    </source>
</reference>
<evidence type="ECO:0000313" key="1">
    <source>
        <dbReference type="EMBL" id="TYH86975.1"/>
    </source>
</evidence>
<keyword evidence="2" id="KW-1185">Reference proteome</keyword>
<dbReference type="Proteomes" id="UP000322667">
    <property type="component" value="Chromosome D01"/>
</dbReference>
<accession>A0A5D2M6K9</accession>
<sequence length="113" mass="13092">MSKTFSVFVQNVHSLNPFISFIFFLQEIVDFKLISLREKFLVRLQYEEGEAKVKTEKDMRFPKLEKLQLENLQTLTTFSPVDYCCEFLLLTSLKVTACKSLTTKSKKPVSASL</sequence>
<gene>
    <name evidence="1" type="ORF">ES332_D01G081800v1</name>
</gene>
<name>A0A5D2M6K9_GOSTO</name>
<evidence type="ECO:0000313" key="2">
    <source>
        <dbReference type="Proteomes" id="UP000322667"/>
    </source>
</evidence>
<dbReference type="AlphaFoldDB" id="A0A5D2M6K9"/>
<dbReference type="EMBL" id="CM017623">
    <property type="protein sequence ID" value="TYH86975.1"/>
    <property type="molecule type" value="Genomic_DNA"/>
</dbReference>